<dbReference type="PANTHER" id="PTHR12091">
    <property type="entry name" value="MELANIN-CONCENTRATING HORMONE"/>
    <property type="match status" value="1"/>
</dbReference>
<sequence>MNASVYIALFISVLFSVELTISSAVGQLEESKVLQNDFNQEMLANTGLPKQPRSSGLFKPYQLLQPDKVNSEDLGFGMDPKIIQPPFMAAGQRLFKRLFTLHEPMKKPLYLSAKRMDAPENSNQLEQFEMLEAHQANNDGENGALLPVGRRDFDMLRCMLGRVYRPCWQN</sequence>
<keyword evidence="4" id="KW-1185">Reference proteome</keyword>
<comment type="caution">
    <text evidence="3">The sequence shown here is derived from an EMBL/GenBank/DDBJ whole genome shotgun (WGS) entry which is preliminary data.</text>
</comment>
<keyword evidence="1 2" id="KW-0732">Signal</keyword>
<accession>A0A401T4V4</accession>
<dbReference type="GO" id="GO:0045202">
    <property type="term" value="C:synapse"/>
    <property type="evidence" value="ECO:0007669"/>
    <property type="project" value="GOC"/>
</dbReference>
<dbReference type="AlphaFoldDB" id="A0A401T4V4"/>
<dbReference type="GO" id="GO:0031777">
    <property type="term" value="F:type 1 melanin-concentrating hormone receptor binding"/>
    <property type="evidence" value="ECO:0007669"/>
    <property type="project" value="TreeGrafter"/>
</dbReference>
<dbReference type="EMBL" id="BEZZ01001036">
    <property type="protein sequence ID" value="GCC37665.1"/>
    <property type="molecule type" value="Genomic_DNA"/>
</dbReference>
<dbReference type="GO" id="GO:0030354">
    <property type="term" value="F:melanin-concentrating hormone activity"/>
    <property type="evidence" value="ECO:0007669"/>
    <property type="project" value="InterPro"/>
</dbReference>
<gene>
    <name evidence="3" type="ORF">chiPu_0016170</name>
</gene>
<evidence type="ECO:0000313" key="4">
    <source>
        <dbReference type="Proteomes" id="UP000287033"/>
    </source>
</evidence>
<proteinExistence type="predicted"/>
<dbReference type="PANTHER" id="PTHR12091:SF0">
    <property type="entry name" value="PRO-MCH"/>
    <property type="match status" value="1"/>
</dbReference>
<dbReference type="OrthoDB" id="8639774at2759"/>
<organism evidence="3 4">
    <name type="scientific">Chiloscyllium punctatum</name>
    <name type="common">Brownbanded bambooshark</name>
    <name type="synonym">Hemiscyllium punctatum</name>
    <dbReference type="NCBI Taxonomy" id="137246"/>
    <lineage>
        <taxon>Eukaryota</taxon>
        <taxon>Metazoa</taxon>
        <taxon>Chordata</taxon>
        <taxon>Craniata</taxon>
        <taxon>Vertebrata</taxon>
        <taxon>Chondrichthyes</taxon>
        <taxon>Elasmobranchii</taxon>
        <taxon>Galeomorphii</taxon>
        <taxon>Galeoidea</taxon>
        <taxon>Orectolobiformes</taxon>
        <taxon>Hemiscylliidae</taxon>
        <taxon>Chiloscyllium</taxon>
    </lineage>
</organism>
<dbReference type="InterPro" id="IPR005456">
    <property type="entry name" value="Prepro-melanin_conc_hormone"/>
</dbReference>
<name>A0A401T4V4_CHIPU</name>
<dbReference type="GO" id="GO:0007268">
    <property type="term" value="P:chemical synaptic transmission"/>
    <property type="evidence" value="ECO:0007669"/>
    <property type="project" value="InterPro"/>
</dbReference>
<reference evidence="3 4" key="1">
    <citation type="journal article" date="2018" name="Nat. Ecol. Evol.">
        <title>Shark genomes provide insights into elasmobranch evolution and the origin of vertebrates.</title>
        <authorList>
            <person name="Hara Y"/>
            <person name="Yamaguchi K"/>
            <person name="Onimaru K"/>
            <person name="Kadota M"/>
            <person name="Koyanagi M"/>
            <person name="Keeley SD"/>
            <person name="Tatsumi K"/>
            <person name="Tanaka K"/>
            <person name="Motone F"/>
            <person name="Kageyama Y"/>
            <person name="Nozu R"/>
            <person name="Adachi N"/>
            <person name="Nishimura O"/>
            <person name="Nakagawa R"/>
            <person name="Tanegashima C"/>
            <person name="Kiyatake I"/>
            <person name="Matsumoto R"/>
            <person name="Murakumo K"/>
            <person name="Nishida K"/>
            <person name="Terakita A"/>
            <person name="Kuratani S"/>
            <person name="Sato K"/>
            <person name="Hyodo S Kuraku.S."/>
        </authorList>
    </citation>
    <scope>NUCLEOTIDE SEQUENCE [LARGE SCALE GENOMIC DNA]</scope>
</reference>
<dbReference type="Proteomes" id="UP000287033">
    <property type="component" value="Unassembled WGS sequence"/>
</dbReference>
<protein>
    <recommendedName>
        <fullName evidence="5">Melanin-concentrating hormone</fullName>
    </recommendedName>
</protein>
<feature type="signal peptide" evidence="2">
    <location>
        <begin position="1"/>
        <end position="24"/>
    </location>
</feature>
<dbReference type="STRING" id="137246.A0A401T4V4"/>
<evidence type="ECO:0000256" key="1">
    <source>
        <dbReference type="ARBA" id="ARBA00022729"/>
    </source>
</evidence>
<dbReference type="Pfam" id="PF05824">
    <property type="entry name" value="Pro-MCH"/>
    <property type="match status" value="1"/>
</dbReference>
<feature type="chain" id="PRO_5019318358" description="Melanin-concentrating hormone" evidence="2">
    <location>
        <begin position="25"/>
        <end position="170"/>
    </location>
</feature>
<evidence type="ECO:0008006" key="5">
    <source>
        <dbReference type="Google" id="ProtNLM"/>
    </source>
</evidence>
<evidence type="ECO:0000256" key="2">
    <source>
        <dbReference type="SAM" id="SignalP"/>
    </source>
</evidence>
<evidence type="ECO:0000313" key="3">
    <source>
        <dbReference type="EMBL" id="GCC37665.1"/>
    </source>
</evidence>